<protein>
    <submittedName>
        <fullName evidence="4">Undecaprenyl-phosphate galactosephosphotransferase</fullName>
    </submittedName>
</protein>
<evidence type="ECO:0000256" key="1">
    <source>
        <dbReference type="ARBA" id="ARBA00006464"/>
    </source>
</evidence>
<evidence type="ECO:0000259" key="3">
    <source>
        <dbReference type="Pfam" id="PF02397"/>
    </source>
</evidence>
<dbReference type="PANTHER" id="PTHR30576">
    <property type="entry name" value="COLANIC BIOSYNTHESIS UDP-GLUCOSE LIPID CARRIER TRANSFERASE"/>
    <property type="match status" value="1"/>
</dbReference>
<evidence type="ECO:0000313" key="5">
    <source>
        <dbReference type="Proteomes" id="UP000027601"/>
    </source>
</evidence>
<dbReference type="AlphaFoldDB" id="A0A069CZ71"/>
<keyword evidence="2" id="KW-0812">Transmembrane</keyword>
<evidence type="ECO:0000313" key="4">
    <source>
        <dbReference type="EMBL" id="GAK35492.1"/>
    </source>
</evidence>
<comment type="similarity">
    <text evidence="1">Belongs to the bacterial sugar transferase family.</text>
</comment>
<dbReference type="OrthoDB" id="9808602at2"/>
<dbReference type="EMBL" id="BAJS01000002">
    <property type="protein sequence ID" value="GAK35492.1"/>
    <property type="molecule type" value="Genomic_DNA"/>
</dbReference>
<dbReference type="STRING" id="1121097.GCA_000428125_01220"/>
<evidence type="ECO:0000256" key="2">
    <source>
        <dbReference type="SAM" id="Phobius"/>
    </source>
</evidence>
<dbReference type="eggNOG" id="COG2148">
    <property type="taxonomic scope" value="Bacteria"/>
</dbReference>
<dbReference type="Pfam" id="PF02397">
    <property type="entry name" value="Bac_transf"/>
    <property type="match status" value="1"/>
</dbReference>
<dbReference type="GO" id="GO:0016780">
    <property type="term" value="F:phosphotransferase activity, for other substituted phosphate groups"/>
    <property type="evidence" value="ECO:0007669"/>
    <property type="project" value="TreeGrafter"/>
</dbReference>
<feature type="transmembrane region" description="Helical" evidence="2">
    <location>
        <begin position="147"/>
        <end position="170"/>
    </location>
</feature>
<keyword evidence="5" id="KW-1185">Reference proteome</keyword>
<feature type="domain" description="Bacterial sugar transferase" evidence="3">
    <location>
        <begin position="142"/>
        <end position="377"/>
    </location>
</feature>
<keyword evidence="2" id="KW-0472">Membrane</keyword>
<accession>A0A069CZ71</accession>
<reference evidence="4 5" key="1">
    <citation type="journal article" date="2015" name="Microbes Environ.">
        <title>Distribution and evolution of nitrogen fixation genes in the phylum bacteroidetes.</title>
        <authorList>
            <person name="Inoue J."/>
            <person name="Oshima K."/>
            <person name="Suda W."/>
            <person name="Sakamoto M."/>
            <person name="Iino T."/>
            <person name="Noda S."/>
            <person name="Hongoh Y."/>
            <person name="Hattori M."/>
            <person name="Ohkuma M."/>
        </authorList>
    </citation>
    <scope>NUCLEOTIDE SEQUENCE [LARGE SCALE GENOMIC DNA]</scope>
    <source>
        <strain evidence="4 5">JCM 15093</strain>
    </source>
</reference>
<dbReference type="InterPro" id="IPR003362">
    <property type="entry name" value="Bact_transf"/>
</dbReference>
<dbReference type="RefSeq" id="WP_024995628.1">
    <property type="nucleotide sequence ID" value="NZ_BAJS01000002.1"/>
</dbReference>
<name>A0A069CZ71_9BACE</name>
<keyword evidence="2" id="KW-1133">Transmembrane helix</keyword>
<comment type="caution">
    <text evidence="4">The sequence shown here is derived from an EMBL/GenBank/DDBJ whole genome shotgun (WGS) entry which is preliminary data.</text>
</comment>
<proteinExistence type="inferred from homology"/>
<dbReference type="PANTHER" id="PTHR30576:SF0">
    <property type="entry name" value="UNDECAPRENYL-PHOSPHATE N-ACETYLGALACTOSAMINYL 1-PHOSPHATE TRANSFERASE-RELATED"/>
    <property type="match status" value="1"/>
</dbReference>
<organism evidence="4 5">
    <name type="scientific">Bacteroides graminisolvens DSM 19988 = JCM 15093</name>
    <dbReference type="NCBI Taxonomy" id="1121097"/>
    <lineage>
        <taxon>Bacteria</taxon>
        <taxon>Pseudomonadati</taxon>
        <taxon>Bacteroidota</taxon>
        <taxon>Bacteroidia</taxon>
        <taxon>Bacteroidales</taxon>
        <taxon>Bacteroidaceae</taxon>
        <taxon>Bacteroides</taxon>
    </lineage>
</organism>
<dbReference type="Proteomes" id="UP000027601">
    <property type="component" value="Unassembled WGS sequence"/>
</dbReference>
<keyword evidence="4" id="KW-0808">Transferase</keyword>
<gene>
    <name evidence="4" type="ORF">JCM15093_587</name>
</gene>
<sequence length="382" mass="44133">MQYLVYVGVSNETINHFSKLSDGVFCATPNSAKASNLIDSIKSKDDIAVLFERQNIQKDLLDIAYLRKKYPSVYMVLVTSELTKEESLKYLKAGINNTIIPQAQKESITDLYKYILLRSESKGRYKKEKKQIVNSFRLPLWKRVFDIIFSLVALMFLSPLLLVTACAIAVESKGKIIYKSKRVGSNYQVFDFLKFRSMYSDADKKLKELNELNQYQLEQDTIELLPDQAQEDTVEEIILVSDDFVISEQDYLAQKTIEKKNNFVKLEHDPRITKVGRFIRKYSIDELPQLINILKGDMSIVGNRPLPLYEAELLTSDEYIDRFMAPSGLTGLWQVEKRGESGKLSAEERKQLDIIYAKNFSFWLDVKIILKTFTAFIQKEDV</sequence>